<dbReference type="InterPro" id="IPR014284">
    <property type="entry name" value="RNA_pol_sigma-70_dom"/>
</dbReference>
<dbReference type="InterPro" id="IPR013249">
    <property type="entry name" value="RNA_pol_sigma70_r4_t2"/>
</dbReference>
<dbReference type="InterPro" id="IPR039425">
    <property type="entry name" value="RNA_pol_sigma-70-like"/>
</dbReference>
<dbReference type="PANTHER" id="PTHR43133">
    <property type="entry name" value="RNA POLYMERASE ECF-TYPE SIGMA FACTO"/>
    <property type="match status" value="1"/>
</dbReference>
<dbReference type="Gene3D" id="1.10.10.10">
    <property type="entry name" value="Winged helix-like DNA-binding domain superfamily/Winged helix DNA-binding domain"/>
    <property type="match status" value="1"/>
</dbReference>
<evidence type="ECO:0000259" key="5">
    <source>
        <dbReference type="Pfam" id="PF04542"/>
    </source>
</evidence>
<dbReference type="EMBL" id="CP116341">
    <property type="protein sequence ID" value="WOV85397.1"/>
    <property type="molecule type" value="Genomic_DNA"/>
</dbReference>
<dbReference type="RefSeq" id="WP_323693009.1">
    <property type="nucleotide sequence ID" value="NZ_CP116341.1"/>
</dbReference>
<evidence type="ECO:0000313" key="7">
    <source>
        <dbReference type="EMBL" id="WOV85397.1"/>
    </source>
</evidence>
<sequence length="183" mass="21541">MDDSVFHHLYETYHHDVFNFLTYLTKDRQLAEDLSHEVYVKAIRAYSSFEGRSSEKTWLFAIAKNVSIDYFRKKTVRSKYDATFFDWETDEIQAKDKTPEQQSIDKEVMKAILENLDTCTIDQRLVIIMRYFNDLSITDTAEVLEWTEGKVKTTQHRALKSLRKKVALAELERGEPSGSRTKR</sequence>
<reference evidence="7 8" key="1">
    <citation type="submission" date="2023-01" db="EMBL/GenBank/DDBJ databases">
        <title>Sporosarcina sp. nov., isolated from Korean tranditional fermented seafood 'Jeotgal'.</title>
        <authorList>
            <person name="Yang A.-I."/>
        </authorList>
    </citation>
    <scope>NUCLEOTIDE SEQUENCE [LARGE SCALE GENOMIC DNA]</scope>
    <source>
        <strain evidence="7 8">B2O-1</strain>
    </source>
</reference>
<keyword evidence="3" id="KW-0731">Sigma factor</keyword>
<evidence type="ECO:0000256" key="4">
    <source>
        <dbReference type="ARBA" id="ARBA00023163"/>
    </source>
</evidence>
<feature type="domain" description="RNA polymerase sigma factor 70 region 4 type 2" evidence="6">
    <location>
        <begin position="121"/>
        <end position="162"/>
    </location>
</feature>
<comment type="similarity">
    <text evidence="1">Belongs to the sigma-70 factor family. ECF subfamily.</text>
</comment>
<dbReference type="InterPro" id="IPR013324">
    <property type="entry name" value="RNA_pol_sigma_r3/r4-like"/>
</dbReference>
<evidence type="ECO:0000256" key="1">
    <source>
        <dbReference type="ARBA" id="ARBA00010641"/>
    </source>
</evidence>
<dbReference type="Proteomes" id="UP001303532">
    <property type="component" value="Chromosome"/>
</dbReference>
<dbReference type="InterPro" id="IPR036388">
    <property type="entry name" value="WH-like_DNA-bd_sf"/>
</dbReference>
<evidence type="ECO:0000259" key="6">
    <source>
        <dbReference type="Pfam" id="PF08281"/>
    </source>
</evidence>
<dbReference type="PANTHER" id="PTHR43133:SF60">
    <property type="entry name" value="RNA POLYMERASE SIGMA FACTOR SIGV"/>
    <property type="match status" value="1"/>
</dbReference>
<keyword evidence="4" id="KW-0804">Transcription</keyword>
<proteinExistence type="inferred from homology"/>
<dbReference type="Gene3D" id="1.10.1740.10">
    <property type="match status" value="1"/>
</dbReference>
<feature type="domain" description="RNA polymerase sigma-70 region 2" evidence="5">
    <location>
        <begin position="9"/>
        <end position="75"/>
    </location>
</feature>
<dbReference type="Pfam" id="PF08281">
    <property type="entry name" value="Sigma70_r4_2"/>
    <property type="match status" value="1"/>
</dbReference>
<dbReference type="SUPFAM" id="SSF88946">
    <property type="entry name" value="Sigma2 domain of RNA polymerase sigma factors"/>
    <property type="match status" value="1"/>
</dbReference>
<keyword evidence="2" id="KW-0805">Transcription regulation</keyword>
<evidence type="ECO:0000256" key="2">
    <source>
        <dbReference type="ARBA" id="ARBA00023015"/>
    </source>
</evidence>
<evidence type="ECO:0000313" key="8">
    <source>
        <dbReference type="Proteomes" id="UP001303532"/>
    </source>
</evidence>
<gene>
    <name evidence="7" type="ORF">PGH26_05530</name>
</gene>
<dbReference type="SUPFAM" id="SSF88659">
    <property type="entry name" value="Sigma3 and sigma4 domains of RNA polymerase sigma factors"/>
    <property type="match status" value="1"/>
</dbReference>
<dbReference type="NCBIfam" id="TIGR02937">
    <property type="entry name" value="sigma70-ECF"/>
    <property type="match status" value="1"/>
</dbReference>
<evidence type="ECO:0000256" key="3">
    <source>
        <dbReference type="ARBA" id="ARBA00023082"/>
    </source>
</evidence>
<dbReference type="InterPro" id="IPR013325">
    <property type="entry name" value="RNA_pol_sigma_r2"/>
</dbReference>
<dbReference type="CDD" id="cd06171">
    <property type="entry name" value="Sigma70_r4"/>
    <property type="match status" value="1"/>
</dbReference>
<dbReference type="Pfam" id="PF04542">
    <property type="entry name" value="Sigma70_r2"/>
    <property type="match status" value="1"/>
</dbReference>
<organism evidence="7 8">
    <name type="scientific">Sporosarcina jeotgali</name>
    <dbReference type="NCBI Taxonomy" id="3020056"/>
    <lineage>
        <taxon>Bacteria</taxon>
        <taxon>Bacillati</taxon>
        <taxon>Bacillota</taxon>
        <taxon>Bacilli</taxon>
        <taxon>Bacillales</taxon>
        <taxon>Caryophanaceae</taxon>
        <taxon>Sporosarcina</taxon>
    </lineage>
</organism>
<keyword evidence="8" id="KW-1185">Reference proteome</keyword>
<name>A0ABZ0KZQ3_9BACL</name>
<dbReference type="InterPro" id="IPR007627">
    <property type="entry name" value="RNA_pol_sigma70_r2"/>
</dbReference>
<accession>A0ABZ0KZQ3</accession>
<protein>
    <submittedName>
        <fullName evidence="7">Sigma-70 family RNA polymerase sigma factor</fullName>
    </submittedName>
</protein>